<accession>A0AAU7N2W7</accession>
<feature type="chain" id="PRO_5043537627" evidence="1">
    <location>
        <begin position="25"/>
        <end position="368"/>
    </location>
</feature>
<dbReference type="EMBL" id="CP157804">
    <property type="protein sequence ID" value="XBQ24867.1"/>
    <property type="molecule type" value="Genomic_DNA"/>
</dbReference>
<dbReference type="GO" id="GO:0016787">
    <property type="term" value="F:hydrolase activity"/>
    <property type="evidence" value="ECO:0007669"/>
    <property type="project" value="UniProtKB-KW"/>
</dbReference>
<protein>
    <submittedName>
        <fullName evidence="3">Serine hydrolase domain-containing protein</fullName>
        <ecNumber evidence="3">3.1.1.103</ecNumber>
    </submittedName>
</protein>
<dbReference type="RefSeq" id="WP_349352985.1">
    <property type="nucleotide sequence ID" value="NZ_CP157804.1"/>
</dbReference>
<feature type="domain" description="Beta-lactamase-related" evidence="2">
    <location>
        <begin position="59"/>
        <end position="348"/>
    </location>
</feature>
<dbReference type="InterPro" id="IPR001466">
    <property type="entry name" value="Beta-lactam-related"/>
</dbReference>
<dbReference type="InterPro" id="IPR050491">
    <property type="entry name" value="AmpC-like"/>
</dbReference>
<keyword evidence="1" id="KW-0732">Signal</keyword>
<dbReference type="Pfam" id="PF00144">
    <property type="entry name" value="Beta-lactamase"/>
    <property type="match status" value="1"/>
</dbReference>
<dbReference type="PROSITE" id="PS51257">
    <property type="entry name" value="PROKAR_LIPOPROTEIN"/>
    <property type="match status" value="1"/>
</dbReference>
<dbReference type="KEGG" id="fld:ABNE31_08140"/>
<gene>
    <name evidence="3" type="ORF">ABNE31_08140</name>
</gene>
<dbReference type="AlphaFoldDB" id="A0AAU7N2W7"/>
<dbReference type="EC" id="3.1.1.103" evidence="3"/>
<proteinExistence type="predicted"/>
<feature type="signal peptide" evidence="1">
    <location>
        <begin position="1"/>
        <end position="24"/>
    </location>
</feature>
<dbReference type="Gene3D" id="3.40.710.10">
    <property type="entry name" value="DD-peptidase/beta-lactamase superfamily"/>
    <property type="match status" value="1"/>
</dbReference>
<name>A0AAU7N2W7_9FLAO</name>
<dbReference type="PANTHER" id="PTHR46825:SF8">
    <property type="entry name" value="BETA-LACTAMASE-RELATED"/>
    <property type="match status" value="1"/>
</dbReference>
<evidence type="ECO:0000259" key="2">
    <source>
        <dbReference type="Pfam" id="PF00144"/>
    </source>
</evidence>
<dbReference type="InterPro" id="IPR012338">
    <property type="entry name" value="Beta-lactam/transpept-like"/>
</dbReference>
<evidence type="ECO:0000313" key="3">
    <source>
        <dbReference type="EMBL" id="XBQ24867.1"/>
    </source>
</evidence>
<dbReference type="PANTHER" id="PTHR46825">
    <property type="entry name" value="D-ALANYL-D-ALANINE-CARBOXYPEPTIDASE/ENDOPEPTIDASE AMPH"/>
    <property type="match status" value="1"/>
</dbReference>
<keyword evidence="3" id="KW-0378">Hydrolase</keyword>
<organism evidence="3">
    <name type="scientific">Flagellimonas sp. MMG031</name>
    <dbReference type="NCBI Taxonomy" id="3158549"/>
    <lineage>
        <taxon>Bacteria</taxon>
        <taxon>Pseudomonadati</taxon>
        <taxon>Bacteroidota</taxon>
        <taxon>Flavobacteriia</taxon>
        <taxon>Flavobacteriales</taxon>
        <taxon>Flavobacteriaceae</taxon>
        <taxon>Flagellimonas</taxon>
    </lineage>
</organism>
<sequence>MMKNILVIFCPICILLFSCGNPNAKTTIDHQTVNERVITKAQSDLIFEHTKVFPNNTQLAFAFIKNGRVQFYGVEKRNDSILSVQNHQNAFEIGSITKVFTSTVLADLVLDHTVNLDDSINLFYDFVFHKNQEITFKRLANHTSGLPRMPSNFDFDISNQDPFASYDNEKLRAYLTNDMELSFDDDRTYEYSNLGAGLLGYTLSKIEKKPLSQLFQERIFTKYDMPNSTIGSENVPTSLVQGQSPEGRPVQNWNLASLSGAGDIISTAEDLSQFVLAQFQADNEVLAMTRAATHALNEDSSVGLGWHIQKKPSGENWIWHNGGTGGYTSCLVMNTERKNAVIVLSNVSALGDLMIHIDQLCFGLMETL</sequence>
<evidence type="ECO:0000256" key="1">
    <source>
        <dbReference type="SAM" id="SignalP"/>
    </source>
</evidence>
<reference evidence="3" key="1">
    <citation type="submission" date="2024-05" db="EMBL/GenBank/DDBJ databases">
        <title>Draft Genome Sequences of Flagellimonas sp. MMG031 and Marinobacter sp. MMG032 Isolated from the dinoflagellate Symbiodinium pilosum.</title>
        <authorList>
            <person name="Shikuma N.J."/>
            <person name="Farrell M.V."/>
        </authorList>
    </citation>
    <scope>NUCLEOTIDE SEQUENCE</scope>
    <source>
        <strain evidence="3">MMG031</strain>
    </source>
</reference>
<dbReference type="SUPFAM" id="SSF56601">
    <property type="entry name" value="beta-lactamase/transpeptidase-like"/>
    <property type="match status" value="1"/>
</dbReference>